<evidence type="ECO:0000259" key="3">
    <source>
        <dbReference type="PROSITE" id="PS50075"/>
    </source>
</evidence>
<evidence type="ECO:0000256" key="1">
    <source>
        <dbReference type="ARBA" id="ARBA00022450"/>
    </source>
</evidence>
<dbReference type="GO" id="GO:0043041">
    <property type="term" value="P:amino acid activation for nonribosomal peptide biosynthetic process"/>
    <property type="evidence" value="ECO:0007669"/>
    <property type="project" value="TreeGrafter"/>
</dbReference>
<gene>
    <name evidence="4" type="ORF">DYB32_009661</name>
</gene>
<dbReference type="FunFam" id="3.40.50.980:FF:000001">
    <property type="entry name" value="Non-ribosomal peptide synthetase"/>
    <property type="match status" value="2"/>
</dbReference>
<dbReference type="PANTHER" id="PTHR45527">
    <property type="entry name" value="NONRIBOSOMAL PEPTIDE SYNTHETASE"/>
    <property type="match status" value="1"/>
</dbReference>
<dbReference type="Gene3D" id="3.30.559.10">
    <property type="entry name" value="Chloramphenicol acetyltransferase-like domain"/>
    <property type="match status" value="1"/>
</dbReference>
<dbReference type="PROSITE" id="PS00455">
    <property type="entry name" value="AMP_BINDING"/>
    <property type="match status" value="1"/>
</dbReference>
<dbReference type="NCBIfam" id="TIGR01733">
    <property type="entry name" value="AA-adenyl-dom"/>
    <property type="match status" value="2"/>
</dbReference>
<sequence length="1703" mass="184798">MIGTLINTVPVLVHVGQSELASDCLKAVHAFSTDMIDHAHCSLSDIQRWIGKTELFDTIVAFENYPPSQLQLSDIATPVRIDVTSGHEFVDTTVCVAISPEAGDLYQVKTTFKCADVSEEMVQRMTDRFAHILAMLATPTSCHQVVAETSAAPANEANFIALSSCGTHVALPYELLHHAFEERVRECPGLSAVEYGPASLSYGDLNDQANVLAVKLTELGVHVGSRVAVIMERCLEFPIGLLATLKAGASMVPLDATFPPERLRYVLADARVSVVVTTNDHIGHVRAIEHDIPVVSITSKELAQSGACFEPRPAQVATPLDEAYVVYTSGSTGKPKGVPVQHAGAVNVMVHSAAAVGIVRHARVMQFMAVSFDGFQMDMWKCLSHGATLVLRDTGFMDTLVHSIDAFACTPTALAQLGDPRQYSRVKVVSVGGESCPGALKDLWAPHVRFMNLYGPSECAIMTHCAQLHADAPITIGRPLENVRSYILDNDQRPVPVGVVGELYLGGMCVSPGYINLPDETAVSFVPDPFVSGHPKMFRTGDLGRLRPDGTFELLGRQDTQVKLKGYRIELDEVAGAMLHHPDVVSAAVLVKDKTHLVGYFAPATVSVDSLQRVVAAHLPVYMVPAAWVGVAVMPQNSNGKIDKNALALLDVESAVEALATASEKRMAQIWSDVLGVSLHDIGRRTSFFALGGDSMSAIHVAATCRHGGFDLMVSDFLKSPELCQAAELAERSAGRTFPVAQVETAVLVGGLKDWGTQLNLAQHGVYLATSLQASMIFATLSRRDAYVFQHHMQLTSTLHAARVLSAFERLARVHDILRTTFVNLPSGVHGVVHADFDRFPVIHTAANSIHEFLESDRRRGFEVGDGNFSRLSIVELPTATFSVLTMHHAVYDGWTIAMLLRDLHNVLHGVPLVPRPSFCRVIDFIQAQDKRETERFWRAYLKGVTCHSLNLTTSSTASNVPTTSPSSVSITLDVNEIRAAARRVGLTLAEFTRLVWALTLRKYMRHNDVVFGHVLSNRNIPVVDVTRILGAMISTVPCRVTFDGTDSVHSGIACIRAERGVVVDHSYASQADIKRWSGVDGALFDTVLAFQQLPELVDFGDGCATNLITAPHAVEHTLELTIWPIDTDLTVVARYEPTRISNDQVQQILREFRHTTIQLCTLSCDTDDLPAAWNVSNEQADFIHLASHGPQVPLPHELLQHSFEKRALSHPTAPAIEFRGVTLTYGELNEHANVMAAQLCTMGVCVGHRVGVLMDRCLEFPMALLAVVKAGASMMPLDVAFPASRIKYMLADANVSLVVTTGEHRDVVESFRLDVPLLQAAISESPAHVHRVHSKSTATSTDEAYVVYTSGSMGKPKGVPVTHAAAVNVIHFQSSATGFVPGHRVMQFMAIGFDGFQWDLWKALSSGATLVLRSHDFTADIKSVQAITCTPTALAQLGHPTEYPNLVVVSVAGESCPGALKDLWAPHVRFMNLYGPSECAIMTHCAQLHADAPITIGRPLENVRSYILDNDQRPVPVGVVGELYLGGMCVSPGYINLPDETAVSFVPDPFVSGHPKMFRTGDLGRLRPDGTFELLGRQDTQVKLKGYRIELDEVAGAMLHHPDVVSAAVLVKDKTHLVGYFAPATVSVDSLQRVVAAHLPVYMVPAAWVGVAVMPQNSNGKIDKNALALLDVESAVEALATASEKRMAQIWSDVLGVSLHDI</sequence>
<keyword evidence="5" id="KW-1185">Reference proteome</keyword>
<dbReference type="PROSITE" id="PS50075">
    <property type="entry name" value="CARRIER"/>
    <property type="match status" value="1"/>
</dbReference>
<dbReference type="Gene3D" id="3.30.559.30">
    <property type="entry name" value="Nonribosomal peptide synthetase, condensation domain"/>
    <property type="match status" value="2"/>
</dbReference>
<protein>
    <recommendedName>
        <fullName evidence="3">Carrier domain-containing protein</fullName>
    </recommendedName>
</protein>
<dbReference type="Gene3D" id="3.30.300.30">
    <property type="match status" value="2"/>
</dbReference>
<dbReference type="InterPro" id="IPR009081">
    <property type="entry name" value="PP-bd_ACP"/>
</dbReference>
<dbReference type="Pfam" id="PF00501">
    <property type="entry name" value="AMP-binding"/>
    <property type="match status" value="2"/>
</dbReference>
<dbReference type="GO" id="GO:0031177">
    <property type="term" value="F:phosphopantetheine binding"/>
    <property type="evidence" value="ECO:0007669"/>
    <property type="project" value="TreeGrafter"/>
</dbReference>
<feature type="non-terminal residue" evidence="4">
    <location>
        <position position="1703"/>
    </location>
</feature>
<organism evidence="4 5">
    <name type="scientific">Aphanomyces invadans</name>
    <dbReference type="NCBI Taxonomy" id="157072"/>
    <lineage>
        <taxon>Eukaryota</taxon>
        <taxon>Sar</taxon>
        <taxon>Stramenopiles</taxon>
        <taxon>Oomycota</taxon>
        <taxon>Saprolegniomycetes</taxon>
        <taxon>Saprolegniales</taxon>
        <taxon>Verrucalvaceae</taxon>
        <taxon>Aphanomyces</taxon>
    </lineage>
</organism>
<dbReference type="Gene3D" id="3.40.50.12780">
    <property type="entry name" value="N-terminal domain of ligase-like"/>
    <property type="match status" value="2"/>
</dbReference>
<dbReference type="CDD" id="cd05930">
    <property type="entry name" value="A_NRPS"/>
    <property type="match status" value="2"/>
</dbReference>
<comment type="caution">
    <text evidence="4">The sequence shown here is derived from an EMBL/GenBank/DDBJ whole genome shotgun (WGS) entry which is preliminary data.</text>
</comment>
<feature type="domain" description="Carrier" evidence="3">
    <location>
        <begin position="658"/>
        <end position="734"/>
    </location>
</feature>
<evidence type="ECO:0000256" key="2">
    <source>
        <dbReference type="ARBA" id="ARBA00022553"/>
    </source>
</evidence>
<dbReference type="InterPro" id="IPR042099">
    <property type="entry name" value="ANL_N_sf"/>
</dbReference>
<accession>A0A3R6YXG9</accession>
<dbReference type="InterPro" id="IPR010071">
    <property type="entry name" value="AA_adenyl_dom"/>
</dbReference>
<dbReference type="Pfam" id="PF00668">
    <property type="entry name" value="Condensation"/>
    <property type="match status" value="2"/>
</dbReference>
<dbReference type="EMBL" id="QUSY01002226">
    <property type="protein sequence ID" value="RHY21968.1"/>
    <property type="molecule type" value="Genomic_DNA"/>
</dbReference>
<dbReference type="Proteomes" id="UP000285060">
    <property type="component" value="Unassembled WGS sequence"/>
</dbReference>
<keyword evidence="2" id="KW-0597">Phosphoprotein</keyword>
<dbReference type="InterPro" id="IPR023213">
    <property type="entry name" value="CAT-like_dom_sf"/>
</dbReference>
<dbReference type="Gene3D" id="1.10.1200.10">
    <property type="entry name" value="ACP-like"/>
    <property type="match status" value="1"/>
</dbReference>
<proteinExistence type="predicted"/>
<dbReference type="SUPFAM" id="SSF56801">
    <property type="entry name" value="Acetyl-CoA synthetase-like"/>
    <property type="match status" value="2"/>
</dbReference>
<dbReference type="Pfam" id="PF00550">
    <property type="entry name" value="PP-binding"/>
    <property type="match status" value="1"/>
</dbReference>
<dbReference type="InterPro" id="IPR045851">
    <property type="entry name" value="AMP-bd_C_sf"/>
</dbReference>
<dbReference type="VEuPathDB" id="FungiDB:H310_10173"/>
<dbReference type="GO" id="GO:0044550">
    <property type="term" value="P:secondary metabolite biosynthetic process"/>
    <property type="evidence" value="ECO:0007669"/>
    <property type="project" value="TreeGrafter"/>
</dbReference>
<dbReference type="SUPFAM" id="SSF52777">
    <property type="entry name" value="CoA-dependent acyltransferases"/>
    <property type="match status" value="3"/>
</dbReference>
<dbReference type="VEuPathDB" id="FungiDB:H310_10174"/>
<name>A0A3R6YXG9_9STRA</name>
<reference evidence="4 5" key="1">
    <citation type="submission" date="2018-08" db="EMBL/GenBank/DDBJ databases">
        <title>Aphanomyces genome sequencing and annotation.</title>
        <authorList>
            <person name="Minardi D."/>
            <person name="Oidtmann B."/>
            <person name="Van Der Giezen M."/>
            <person name="Studholme D.J."/>
        </authorList>
    </citation>
    <scope>NUCLEOTIDE SEQUENCE [LARGE SCALE GENOMIC DNA]</scope>
    <source>
        <strain evidence="4 5">NJM0002</strain>
    </source>
</reference>
<dbReference type="InterPro" id="IPR000873">
    <property type="entry name" value="AMP-dep_synth/lig_dom"/>
</dbReference>
<dbReference type="GO" id="GO:0005737">
    <property type="term" value="C:cytoplasm"/>
    <property type="evidence" value="ECO:0007669"/>
    <property type="project" value="TreeGrafter"/>
</dbReference>
<dbReference type="InterPro" id="IPR020845">
    <property type="entry name" value="AMP-binding_CS"/>
</dbReference>
<dbReference type="InterPro" id="IPR001242">
    <property type="entry name" value="Condensation_dom"/>
</dbReference>
<dbReference type="GO" id="GO:0003824">
    <property type="term" value="F:catalytic activity"/>
    <property type="evidence" value="ECO:0007669"/>
    <property type="project" value="InterPro"/>
</dbReference>
<dbReference type="PANTHER" id="PTHR45527:SF1">
    <property type="entry name" value="FATTY ACID SYNTHASE"/>
    <property type="match status" value="1"/>
</dbReference>
<evidence type="ECO:0000313" key="4">
    <source>
        <dbReference type="EMBL" id="RHY21968.1"/>
    </source>
</evidence>
<keyword evidence="1" id="KW-0596">Phosphopantetheine</keyword>
<dbReference type="SUPFAM" id="SSF47336">
    <property type="entry name" value="ACP-like"/>
    <property type="match status" value="1"/>
</dbReference>
<dbReference type="InterPro" id="IPR036736">
    <property type="entry name" value="ACP-like_sf"/>
</dbReference>
<evidence type="ECO:0000313" key="5">
    <source>
        <dbReference type="Proteomes" id="UP000285060"/>
    </source>
</evidence>